<proteinExistence type="predicted"/>
<gene>
    <name evidence="3" type="ORF">ETD85_62460</name>
</gene>
<dbReference type="EMBL" id="VCKX01000697">
    <property type="protein sequence ID" value="TMR08166.1"/>
    <property type="molecule type" value="Genomic_DNA"/>
</dbReference>
<keyword evidence="4" id="KW-1185">Reference proteome</keyword>
<organism evidence="3 4">
    <name type="scientific">Nonomuraea zeae</name>
    <dbReference type="NCBI Taxonomy" id="1642303"/>
    <lineage>
        <taxon>Bacteria</taxon>
        <taxon>Bacillati</taxon>
        <taxon>Actinomycetota</taxon>
        <taxon>Actinomycetes</taxon>
        <taxon>Streptosporangiales</taxon>
        <taxon>Streptosporangiaceae</taxon>
        <taxon>Nonomuraea</taxon>
    </lineage>
</organism>
<name>A0A5S4EX24_9ACTN</name>
<dbReference type="GO" id="GO:0006799">
    <property type="term" value="P:polyphosphate biosynthetic process"/>
    <property type="evidence" value="ECO:0007669"/>
    <property type="project" value="UniProtKB-ARBA"/>
</dbReference>
<dbReference type="RefSeq" id="WP_138699118.1">
    <property type="nucleotide sequence ID" value="NZ_VCKX01000697.1"/>
</dbReference>
<dbReference type="Pfam" id="PF09359">
    <property type="entry name" value="VTC"/>
    <property type="match status" value="1"/>
</dbReference>
<accession>A0A5S4EX24</accession>
<dbReference type="CDD" id="cd07750">
    <property type="entry name" value="PolyPPase_VTC_like"/>
    <property type="match status" value="1"/>
</dbReference>
<feature type="region of interest" description="Disordered" evidence="1">
    <location>
        <begin position="257"/>
        <end position="324"/>
    </location>
</feature>
<dbReference type="InterPro" id="IPR042267">
    <property type="entry name" value="VTC_sf"/>
</dbReference>
<feature type="compositionally biased region" description="Gly residues" evidence="1">
    <location>
        <begin position="271"/>
        <end position="295"/>
    </location>
</feature>
<dbReference type="InterPro" id="IPR033469">
    <property type="entry name" value="CYTH-like_dom_sf"/>
</dbReference>
<feature type="domain" description="VTC" evidence="2">
    <location>
        <begin position="32"/>
        <end position="238"/>
    </location>
</feature>
<dbReference type="InterPro" id="IPR018966">
    <property type="entry name" value="VTC_domain"/>
</dbReference>
<dbReference type="Proteomes" id="UP000306628">
    <property type="component" value="Unassembled WGS sequence"/>
</dbReference>
<evidence type="ECO:0000256" key="1">
    <source>
        <dbReference type="SAM" id="MobiDB-lite"/>
    </source>
</evidence>
<evidence type="ECO:0000313" key="3">
    <source>
        <dbReference type="EMBL" id="TMR08166.1"/>
    </source>
</evidence>
<dbReference type="OrthoDB" id="148766at2"/>
<protein>
    <submittedName>
        <fullName evidence="3">Polyphosphate polymerase domain-containing protein</fullName>
    </submittedName>
</protein>
<dbReference type="Gene3D" id="3.20.100.30">
    <property type="entry name" value="VTC, catalytic tunnel domain"/>
    <property type="match status" value="1"/>
</dbReference>
<dbReference type="SUPFAM" id="SSF55154">
    <property type="entry name" value="CYTH-like phosphatases"/>
    <property type="match status" value="1"/>
</dbReference>
<reference evidence="3 4" key="1">
    <citation type="submission" date="2019-05" db="EMBL/GenBank/DDBJ databases">
        <title>Draft genome sequence of Nonomuraea zeae DSM 100528.</title>
        <authorList>
            <person name="Saricaoglu S."/>
            <person name="Isik K."/>
        </authorList>
    </citation>
    <scope>NUCLEOTIDE SEQUENCE [LARGE SCALE GENOMIC DNA]</scope>
    <source>
        <strain evidence="3 4">DSM 100528</strain>
    </source>
</reference>
<evidence type="ECO:0000259" key="2">
    <source>
        <dbReference type="Pfam" id="PF09359"/>
    </source>
</evidence>
<comment type="caution">
    <text evidence="3">The sequence shown here is derived from an EMBL/GenBank/DDBJ whole genome shotgun (WGS) entry which is preliminary data.</text>
</comment>
<evidence type="ECO:0000313" key="4">
    <source>
        <dbReference type="Proteomes" id="UP000306628"/>
    </source>
</evidence>
<sequence>MRAELDADVVLAGVAAGVATMGLEDVPELMSRVDSKYIVTASTMARLAAELGDGFVVLKIGERRQFRYTSTYFDTPDLLTFHQHRQDRRRRFKLRTRTYLDGGGSWLELKLSGARGSTDKHRIPYDDAPAETLTREALDFVQDTLLSELRLIAPDLLVPVLATDYKRVTLIDRSGAARLTCDTGLVCHDGRRSAPARRDLVLLESKSADGKAVVDKVLRGMGVRPVSVSKYCLAVAALRELRANRWRPVMQRYLAPQPVAASRRPGDRGRAGSGKQVGSGKQAGWGEQAGSGKPAGSGKQAGSCLIYTSPSPRDPKTTRMPSSA</sequence>
<dbReference type="AlphaFoldDB" id="A0A5S4EX24"/>